<dbReference type="AlphaFoldDB" id="A0A0D5XR89"/>
<organism evidence="1">
    <name type="scientific">Vibrio cholerae O1</name>
    <dbReference type="NCBI Taxonomy" id="127906"/>
    <lineage>
        <taxon>Bacteria</taxon>
        <taxon>Pseudomonadati</taxon>
        <taxon>Pseudomonadota</taxon>
        <taxon>Gammaproteobacteria</taxon>
        <taxon>Vibrionales</taxon>
        <taxon>Vibrionaceae</taxon>
        <taxon>Vibrio</taxon>
    </lineage>
</organism>
<accession>A0A0D5XR89</accession>
<evidence type="ECO:0000313" key="1">
    <source>
        <dbReference type="EMBL" id="AKA21245.1"/>
    </source>
</evidence>
<sequence>MAFRERSTPPHTGEISKTWLHIPYVKHNFKQAQIDIWAIIKITKSSKGLVVLTM</sequence>
<dbReference type="EMBL" id="KJ817376">
    <property type="protein sequence ID" value="AKA21245.1"/>
    <property type="molecule type" value="Genomic_DNA"/>
</dbReference>
<proteinExistence type="predicted"/>
<reference evidence="1" key="1">
    <citation type="submission" date="2014-05" db="EMBL/GenBank/DDBJ databases">
        <title>A SXT Element and IncC Mega-plasmid Coexisting in a Multidrug Resistant, Extended-Spectrum-beta-Lactamase-Producing Vibrio cholerae O1 El Tor Strain of China.</title>
        <authorList>
            <person name="Wang R."/>
            <person name="Li J."/>
            <person name="Kan B."/>
        </authorList>
    </citation>
    <scope>NUCLEOTIDE SEQUENCE</scope>
    <source>
        <strain evidence="1">ICDC-1307</strain>
    </source>
</reference>
<protein>
    <submittedName>
        <fullName evidence="1">Uncharacterized protein</fullName>
    </submittedName>
</protein>
<name>A0A0D5XR89_VIBCL</name>